<dbReference type="NCBIfam" id="NF001208">
    <property type="entry name" value="PRK00174.1"/>
    <property type="match status" value="1"/>
</dbReference>
<feature type="domain" description="AMP-binding enzyme C-terminal" evidence="7">
    <location>
        <begin position="541"/>
        <end position="618"/>
    </location>
</feature>
<dbReference type="CDD" id="cd05966">
    <property type="entry name" value="ACS"/>
    <property type="match status" value="1"/>
</dbReference>
<dbReference type="FunFam" id="3.40.50.12780:FF:000001">
    <property type="entry name" value="Acetyl-coenzyme A synthetase"/>
    <property type="match status" value="1"/>
</dbReference>
<evidence type="ECO:0000256" key="3">
    <source>
        <dbReference type="ARBA" id="ARBA00022741"/>
    </source>
</evidence>
<dbReference type="InterPro" id="IPR025110">
    <property type="entry name" value="AMP-bd_C"/>
</dbReference>
<dbReference type="GO" id="GO:0005829">
    <property type="term" value="C:cytosol"/>
    <property type="evidence" value="ECO:0007669"/>
    <property type="project" value="TreeGrafter"/>
</dbReference>
<dbReference type="InterPro" id="IPR020845">
    <property type="entry name" value="AMP-binding_CS"/>
</dbReference>
<dbReference type="GO" id="GO:0016208">
    <property type="term" value="F:AMP binding"/>
    <property type="evidence" value="ECO:0007669"/>
    <property type="project" value="InterPro"/>
</dbReference>
<dbReference type="InterPro" id="IPR000873">
    <property type="entry name" value="AMP-dep_synth/lig_dom"/>
</dbReference>
<reference evidence="9 10" key="1">
    <citation type="journal article" date="2023" name="G3 (Bethesda)">
        <title>A high-quality reference genome for the fission yeast Schizosaccharomyces osmophilus.</title>
        <authorList>
            <person name="Jia G.S."/>
            <person name="Zhang W.C."/>
            <person name="Liang Y."/>
            <person name="Liu X.H."/>
            <person name="Rhind N."/>
            <person name="Pidoux A."/>
            <person name="Brysch-Herzberg M."/>
            <person name="Du L.L."/>
        </authorList>
    </citation>
    <scope>NUCLEOTIDE SEQUENCE [LARGE SCALE GENOMIC DNA]</scope>
    <source>
        <strain evidence="9 10">CBS 15793</strain>
    </source>
</reference>
<dbReference type="EMBL" id="CP115613">
    <property type="protein sequence ID" value="WBW74685.1"/>
    <property type="molecule type" value="Genomic_DNA"/>
</dbReference>
<gene>
    <name evidence="9" type="primary">acs1</name>
    <name evidence="9" type="ORF">SOMG_04753</name>
</gene>
<dbReference type="NCBIfam" id="TIGR02188">
    <property type="entry name" value="Ac_CoA_lig_AcsA"/>
    <property type="match status" value="1"/>
</dbReference>
<evidence type="ECO:0000256" key="5">
    <source>
        <dbReference type="RuleBase" id="RU361147"/>
    </source>
</evidence>
<dbReference type="Gene3D" id="3.40.50.12780">
    <property type="entry name" value="N-terminal domain of ligase-like"/>
    <property type="match status" value="1"/>
</dbReference>
<dbReference type="InterPro" id="IPR032387">
    <property type="entry name" value="ACAS_N"/>
</dbReference>
<dbReference type="EC" id="6.2.1.1" evidence="5"/>
<dbReference type="PROSITE" id="PS00455">
    <property type="entry name" value="AMP_BINDING"/>
    <property type="match status" value="1"/>
</dbReference>
<dbReference type="Pfam" id="PF16177">
    <property type="entry name" value="ACAS_N"/>
    <property type="match status" value="1"/>
</dbReference>
<keyword evidence="3 5" id="KW-0547">Nucleotide-binding</keyword>
<dbReference type="SUPFAM" id="SSF56801">
    <property type="entry name" value="Acetyl-CoA synthetase-like"/>
    <property type="match status" value="1"/>
</dbReference>
<dbReference type="GO" id="GO:0019427">
    <property type="term" value="P:acetyl-CoA biosynthetic process from acetate"/>
    <property type="evidence" value="ECO:0007669"/>
    <property type="project" value="InterPro"/>
</dbReference>
<dbReference type="Pfam" id="PF13193">
    <property type="entry name" value="AMP-binding_C"/>
    <property type="match status" value="1"/>
</dbReference>
<feature type="domain" description="Acetyl-coenzyme A synthetase N-terminal" evidence="8">
    <location>
        <begin position="35"/>
        <end position="90"/>
    </location>
</feature>
<evidence type="ECO:0000313" key="10">
    <source>
        <dbReference type="Proteomes" id="UP001212411"/>
    </source>
</evidence>
<dbReference type="GO" id="GO:0003987">
    <property type="term" value="F:acetate-CoA ligase activity"/>
    <property type="evidence" value="ECO:0007669"/>
    <property type="project" value="UniProtKB-UniRule"/>
</dbReference>
<dbReference type="GeneID" id="80878221"/>
<evidence type="ECO:0000256" key="4">
    <source>
        <dbReference type="ARBA" id="ARBA00022840"/>
    </source>
</evidence>
<dbReference type="RefSeq" id="XP_056038928.1">
    <property type="nucleotide sequence ID" value="XM_056183532.1"/>
</dbReference>
<evidence type="ECO:0000256" key="1">
    <source>
        <dbReference type="ARBA" id="ARBA00006432"/>
    </source>
</evidence>
<feature type="domain" description="AMP-dependent synthetase/ligase" evidence="6">
    <location>
        <begin position="93"/>
        <end position="479"/>
    </location>
</feature>
<dbReference type="GO" id="GO:0005524">
    <property type="term" value="F:ATP binding"/>
    <property type="evidence" value="ECO:0007669"/>
    <property type="project" value="UniProtKB-UniRule"/>
</dbReference>
<keyword evidence="10" id="KW-1185">Reference proteome</keyword>
<dbReference type="Pfam" id="PF00501">
    <property type="entry name" value="AMP-binding"/>
    <property type="match status" value="1"/>
</dbReference>
<dbReference type="PANTHER" id="PTHR24095:SF14">
    <property type="entry name" value="ACETYL-COENZYME A SYNTHETASE 1"/>
    <property type="match status" value="1"/>
</dbReference>
<accession>A0AAE9WEC2</accession>
<sequence>MTQHASNYSFVVDPPARLHKDASIPKPNISSMEEYKAMYEQSIHDPTTFWGKMAREIIHWEKPFETVKQGSIENADAAWFTDGLISPCYNLVDRHAIERPNDIALIYEADELNEGRNITYRQLLADVSQCAGALASLGVTKGDRVAIYMPMIPETVITMLAIIRLGAIHSIIFAGFSSESVTDRINDSSCKLIITCDESHRGGKRIPLKSVVNRAYPNCPTLTNVLVFQRSPDASTAMEEGRDIWWHDLVPKFPKYCPPAVVNPEHPLFLLYTSGSTGKPKGVVHTTGGYLLGAAATCKYIFDLHPTDRMGCAGDVGWITGHTYIVYGPLMMGSATLVFEGTPAYPDYSRYWNIVERHKLTQWYIAPTAIRLLQRAGDEYVKYDRSSLRVLGSVGEPIAPESFMWYYNVVGQGRCAVTDTYWQTETGSHIVSSMGPITPMKPGSATLPFFGIDAVIIDPLNGKVIEGNKVEGVLAIRSSWPSAARTVWKGHDRFIDTYLKPYPGFYFTGDGAYRDEDGYIWIRGRVDDVVNISGHRLSTAEIEAALISHDSVAESAVVGVPDELTGQAINAFILLKPNAVANVDLEKQLIMSVRSTIGPFAAPRKLIFSDLPKTRSGKIMRRILRKILAGETDQIGDLSTLAEPKVVEHIIHAVHHTHQKSS</sequence>
<dbReference type="KEGG" id="som:SOMG_04753"/>
<dbReference type="PANTHER" id="PTHR24095">
    <property type="entry name" value="ACETYL-COENZYME A SYNTHETASE"/>
    <property type="match status" value="1"/>
</dbReference>
<evidence type="ECO:0000259" key="8">
    <source>
        <dbReference type="Pfam" id="PF16177"/>
    </source>
</evidence>
<evidence type="ECO:0000259" key="7">
    <source>
        <dbReference type="Pfam" id="PF13193"/>
    </source>
</evidence>
<dbReference type="Gene3D" id="3.30.300.30">
    <property type="match status" value="1"/>
</dbReference>
<dbReference type="InterPro" id="IPR042099">
    <property type="entry name" value="ANL_N_sf"/>
</dbReference>
<dbReference type="Proteomes" id="UP001212411">
    <property type="component" value="Chromosome 3"/>
</dbReference>
<keyword evidence="2 5" id="KW-0436">Ligase</keyword>
<dbReference type="AlphaFoldDB" id="A0AAE9WEC2"/>
<keyword evidence="4 5" id="KW-0067">ATP-binding</keyword>
<evidence type="ECO:0000259" key="6">
    <source>
        <dbReference type="Pfam" id="PF00501"/>
    </source>
</evidence>
<dbReference type="InterPro" id="IPR011904">
    <property type="entry name" value="Ac_CoA_lig"/>
</dbReference>
<comment type="catalytic activity">
    <reaction evidence="5">
        <text>acetate + ATP + CoA = acetyl-CoA + AMP + diphosphate</text>
        <dbReference type="Rhea" id="RHEA:23176"/>
        <dbReference type="ChEBI" id="CHEBI:30089"/>
        <dbReference type="ChEBI" id="CHEBI:30616"/>
        <dbReference type="ChEBI" id="CHEBI:33019"/>
        <dbReference type="ChEBI" id="CHEBI:57287"/>
        <dbReference type="ChEBI" id="CHEBI:57288"/>
        <dbReference type="ChEBI" id="CHEBI:456215"/>
        <dbReference type="EC" id="6.2.1.1"/>
    </reaction>
</comment>
<dbReference type="InterPro" id="IPR045851">
    <property type="entry name" value="AMP-bd_C_sf"/>
</dbReference>
<protein>
    <recommendedName>
        <fullName evidence="5">Acetyl-coenzyme A synthetase</fullName>
        <ecNumber evidence="5">6.2.1.1</ecNumber>
    </recommendedName>
</protein>
<organism evidence="9 10">
    <name type="scientific">Schizosaccharomyces osmophilus</name>
    <dbReference type="NCBI Taxonomy" id="2545709"/>
    <lineage>
        <taxon>Eukaryota</taxon>
        <taxon>Fungi</taxon>
        <taxon>Dikarya</taxon>
        <taxon>Ascomycota</taxon>
        <taxon>Taphrinomycotina</taxon>
        <taxon>Schizosaccharomycetes</taxon>
        <taxon>Schizosaccharomycetales</taxon>
        <taxon>Schizosaccharomycetaceae</taxon>
        <taxon>Schizosaccharomyces</taxon>
    </lineage>
</organism>
<comment type="similarity">
    <text evidence="1 5">Belongs to the ATP-dependent AMP-binding enzyme family.</text>
</comment>
<name>A0AAE9WEC2_9SCHI</name>
<proteinExistence type="inferred from homology"/>
<evidence type="ECO:0000256" key="2">
    <source>
        <dbReference type="ARBA" id="ARBA00022598"/>
    </source>
</evidence>
<evidence type="ECO:0000313" key="9">
    <source>
        <dbReference type="EMBL" id="WBW74685.1"/>
    </source>
</evidence>